<evidence type="ECO:0000259" key="15">
    <source>
        <dbReference type="PROSITE" id="PS50089"/>
    </source>
</evidence>
<dbReference type="GO" id="GO:0000724">
    <property type="term" value="P:double-strand break repair via homologous recombination"/>
    <property type="evidence" value="ECO:0007669"/>
    <property type="project" value="TreeGrafter"/>
</dbReference>
<dbReference type="SUPFAM" id="SSF57850">
    <property type="entry name" value="RING/U-box"/>
    <property type="match status" value="1"/>
</dbReference>
<evidence type="ECO:0000256" key="10">
    <source>
        <dbReference type="ARBA" id="ARBA00023242"/>
    </source>
</evidence>
<feature type="compositionally biased region" description="Polar residues" evidence="14">
    <location>
        <begin position="359"/>
        <end position="376"/>
    </location>
</feature>
<feature type="region of interest" description="Disordered" evidence="14">
    <location>
        <begin position="1577"/>
        <end position="1639"/>
    </location>
</feature>
<dbReference type="InterPro" id="IPR001841">
    <property type="entry name" value="Znf_RING"/>
</dbReference>
<keyword evidence="7 13" id="KW-0863">Zinc-finger</keyword>
<feature type="compositionally biased region" description="Basic and acidic residues" evidence="14">
    <location>
        <begin position="2095"/>
        <end position="2112"/>
    </location>
</feature>
<evidence type="ECO:0000256" key="12">
    <source>
        <dbReference type="ARBA" id="ARBA00031556"/>
    </source>
</evidence>
<evidence type="ECO:0000256" key="7">
    <source>
        <dbReference type="ARBA" id="ARBA00022771"/>
    </source>
</evidence>
<feature type="compositionally biased region" description="Low complexity" evidence="14">
    <location>
        <begin position="1170"/>
        <end position="1186"/>
    </location>
</feature>
<feature type="compositionally biased region" description="Polar residues" evidence="14">
    <location>
        <begin position="1776"/>
        <end position="1787"/>
    </location>
</feature>
<feature type="compositionally biased region" description="Basic residues" evidence="14">
    <location>
        <begin position="1839"/>
        <end position="1848"/>
    </location>
</feature>
<dbReference type="GO" id="GO:0031436">
    <property type="term" value="C:BRCA1-BARD1 complex"/>
    <property type="evidence" value="ECO:0007669"/>
    <property type="project" value="TreeGrafter"/>
</dbReference>
<feature type="compositionally biased region" description="Basic and acidic residues" evidence="14">
    <location>
        <begin position="1903"/>
        <end position="1913"/>
    </location>
</feature>
<keyword evidence="11" id="KW-0131">Cell cycle</keyword>
<dbReference type="Pfam" id="PF00097">
    <property type="entry name" value="zf-C3HC4"/>
    <property type="match status" value="1"/>
</dbReference>
<dbReference type="GO" id="GO:0070531">
    <property type="term" value="C:BRCA1-A complex"/>
    <property type="evidence" value="ECO:0007669"/>
    <property type="project" value="TreeGrafter"/>
</dbReference>
<dbReference type="SUPFAM" id="SSF52113">
    <property type="entry name" value="BRCT domain"/>
    <property type="match status" value="2"/>
</dbReference>
<comment type="caution">
    <text evidence="17">The sequence shown here is derived from an EMBL/GenBank/DDBJ whole genome shotgun (WGS) entry which is preliminary data.</text>
</comment>
<feature type="region of interest" description="Disordered" evidence="14">
    <location>
        <begin position="105"/>
        <end position="137"/>
    </location>
</feature>
<feature type="compositionally biased region" description="Basic residues" evidence="14">
    <location>
        <begin position="1616"/>
        <end position="1627"/>
    </location>
</feature>
<feature type="compositionally biased region" description="Acidic residues" evidence="14">
    <location>
        <begin position="1428"/>
        <end position="1440"/>
    </location>
</feature>
<feature type="region of interest" description="Disordered" evidence="14">
    <location>
        <begin position="1739"/>
        <end position="1806"/>
    </location>
</feature>
<feature type="compositionally biased region" description="Basic and acidic residues" evidence="14">
    <location>
        <begin position="1465"/>
        <end position="1491"/>
    </location>
</feature>
<dbReference type="GO" id="GO:0008270">
    <property type="term" value="F:zinc ion binding"/>
    <property type="evidence" value="ECO:0007669"/>
    <property type="project" value="UniProtKB-KW"/>
</dbReference>
<feature type="compositionally biased region" description="Basic and acidic residues" evidence="14">
    <location>
        <begin position="640"/>
        <end position="684"/>
    </location>
</feature>
<evidence type="ECO:0000256" key="11">
    <source>
        <dbReference type="ARBA" id="ARBA00023306"/>
    </source>
</evidence>
<feature type="compositionally biased region" description="Low complexity" evidence="14">
    <location>
        <begin position="2160"/>
        <end position="2174"/>
    </location>
</feature>
<gene>
    <name evidence="17" type="ORF">Pmani_030586</name>
</gene>
<keyword evidence="8" id="KW-0862">Zinc</keyword>
<dbReference type="SMART" id="SM00184">
    <property type="entry name" value="RING"/>
    <property type="match status" value="1"/>
</dbReference>
<evidence type="ECO:0000256" key="8">
    <source>
        <dbReference type="ARBA" id="ARBA00022833"/>
    </source>
</evidence>
<feature type="region of interest" description="Disordered" evidence="14">
    <location>
        <begin position="1158"/>
        <end position="1240"/>
    </location>
</feature>
<dbReference type="InterPro" id="IPR031099">
    <property type="entry name" value="BRCA1-associated"/>
</dbReference>
<evidence type="ECO:0000256" key="3">
    <source>
        <dbReference type="ARBA" id="ARBA00022454"/>
    </source>
</evidence>
<feature type="region of interest" description="Disordered" evidence="14">
    <location>
        <begin position="2044"/>
        <end position="2185"/>
    </location>
</feature>
<feature type="compositionally biased region" description="Basic and acidic residues" evidence="14">
    <location>
        <begin position="347"/>
        <end position="358"/>
    </location>
</feature>
<evidence type="ECO:0000259" key="16">
    <source>
        <dbReference type="PROSITE" id="PS50172"/>
    </source>
</evidence>
<dbReference type="Gene3D" id="3.30.40.10">
    <property type="entry name" value="Zinc/RING finger domain, C3HC4 (zinc finger)"/>
    <property type="match status" value="1"/>
</dbReference>
<keyword evidence="3" id="KW-0158">Chromosome</keyword>
<dbReference type="InterPro" id="IPR017907">
    <property type="entry name" value="Znf_RING_CS"/>
</dbReference>
<feature type="region of interest" description="Disordered" evidence="14">
    <location>
        <begin position="1268"/>
        <end position="1288"/>
    </location>
</feature>
<dbReference type="Proteomes" id="UP001292094">
    <property type="component" value="Unassembled WGS sequence"/>
</dbReference>
<feature type="region of interest" description="Disordered" evidence="14">
    <location>
        <begin position="2277"/>
        <end position="2333"/>
    </location>
</feature>
<feature type="compositionally biased region" description="Polar residues" evidence="14">
    <location>
        <begin position="685"/>
        <end position="695"/>
    </location>
</feature>
<feature type="compositionally biased region" description="Low complexity" evidence="14">
    <location>
        <begin position="918"/>
        <end position="933"/>
    </location>
</feature>
<evidence type="ECO:0000256" key="4">
    <source>
        <dbReference type="ARBA" id="ARBA00022723"/>
    </source>
</evidence>
<evidence type="ECO:0000256" key="2">
    <source>
        <dbReference type="ARBA" id="ARBA00004286"/>
    </source>
</evidence>
<keyword evidence="5" id="KW-0677">Repeat</keyword>
<feature type="compositionally biased region" description="Acidic residues" evidence="14">
    <location>
        <begin position="2143"/>
        <end position="2158"/>
    </location>
</feature>
<feature type="domain" description="BRCT" evidence="16">
    <location>
        <begin position="2357"/>
        <end position="2420"/>
    </location>
</feature>
<dbReference type="GO" id="GO:0045944">
    <property type="term" value="P:positive regulation of transcription by RNA polymerase II"/>
    <property type="evidence" value="ECO:0007669"/>
    <property type="project" value="TreeGrafter"/>
</dbReference>
<feature type="region of interest" description="Disordered" evidence="14">
    <location>
        <begin position="877"/>
        <end position="934"/>
    </location>
</feature>
<feature type="region of interest" description="Disordered" evidence="14">
    <location>
        <begin position="197"/>
        <end position="260"/>
    </location>
</feature>
<feature type="compositionally biased region" description="Basic and acidic residues" evidence="14">
    <location>
        <begin position="2127"/>
        <end position="2142"/>
    </location>
</feature>
<feature type="compositionally biased region" description="Low complexity" evidence="14">
    <location>
        <begin position="318"/>
        <end position="336"/>
    </location>
</feature>
<accession>A0AAE1TSR1</accession>
<dbReference type="InterPro" id="IPR036420">
    <property type="entry name" value="BRCT_dom_sf"/>
</dbReference>
<feature type="compositionally biased region" description="Basic residues" evidence="14">
    <location>
        <begin position="461"/>
        <end position="476"/>
    </location>
</feature>
<evidence type="ECO:0000256" key="1">
    <source>
        <dbReference type="ARBA" id="ARBA00004123"/>
    </source>
</evidence>
<feature type="region of interest" description="Disordered" evidence="14">
    <location>
        <begin position="275"/>
        <end position="296"/>
    </location>
</feature>
<name>A0AAE1TSR1_9EUCA</name>
<sequence length="2554" mass="280235">MEDRLEELNAILQSMQQTLQCYICLDLMNNPLTTKCGHSFCSDCIGQVVKGPRNSSQCPICVSNITKRSLTKNTKKIALVLAVRKIVDSIKRDCCFEVTPSKYRPRPRPAITTEEDDSENEENDEPRRGTRKRGVTEHYIPEIHVPKPRVRAAKQKVLATNGRQELSLHSEGVVGEENGIPSSRPAIVDVISEEHSYSSPTKQEPLKKPSTAAVDHGRGVRVGSRGGVAIKGQGRSTGRSGQSHGRLPTAYPGKAKNENTMPSVSQCVEKTVVLPESLPNSAGNSQPLSEKLGREKPADKVAKWLHTSRELGFRIGASNSISTPSSSKSSESMSTTFHPPKKLAQGKKSEESSTDKLNKTAQGQVSSKENHSNTASSDRRIFVKKTSDQGKTVASVSGEKKDEKDESVSSSVKRIFKTKTKSPGSEVGDPSEAETQIFGECDEEKLTPSSDPYNFIPSQKTPKKVVQKRGGGRGRSKSCGASAGTITVKGRVRGSGVIGKGRVRGTGRGVLGTSRANTTVNDTILSSVNTTALKQSTPVVAGRRMDRNVNISAIKSVDLSNLSQDAQVESYVVHTHDDDDDSDHGIPDSCPVNTKDEFDVIVSEVRNNESVLHVPVKKPSENEDNEEQEAHLLFVTPAQEEQKPPESLGKEEETTKRKWSEEEREEQRRPKLLRTEKGSDKDSVCNKSSITSQTQENKKRKTKANMSKLGDVGSVCNKSNLDRSQVSRKRKTAAEKAREEVEALCSMFEDIEDHQLKTVSEEEEEKVKKSREEEKNHILWQNISNINDTIDNTEFNRTNLSVVEENIIMPPPKVPTGKRKVRFDQQERDSVEEPKASTSNQPNEKASGGGRSNVRYASELRVSLVDITKSVALPVTTKTAKSPGWSHVERARKDLKDRHTSLDISGGEQRHLSDTRTEGGTSLHSSTLLPSSGETNVTIEDATQEFDVEHLDSSQNKKERVLKLKRIVSELKGKDIGEKIQGKVVGKEVSLPKNENKNPVNGDTLQNPIEPGENVTGSEQQEPVLLPDTEPFPMDEKVIEEEDQTLPIPLSKLTRSETLVHKGIIVVDETIPVPLNKFSKSRALSAESVKVDGKTLPAPLKISPESGSSVGENENIIDQQKNMTFGTENYLVTSSKLSRSSSEKDSVGSSRLQRKTFCLSNKTKNLGNGSRLSKSSPLLPSSTELSAVEEKGTVQPQTKENERVASPASASNSSVMSKPCLPHHDISSSPATTHTSALSLESNPELSKVLSKKKQTDDDLSNISIQSAVKQQNHSSTQHLTRSDQKNNVKMTVGSSSQLLSDGTNSNGTQKVSRVVPFKSVGPLCSNGCVDAARNTAADEGDIGRSSGLGRDLCLHAVPCEVYQVLMKYMALLTSQHHSHRGCCGCGQDAPGNTAHPPNKPTSDKERKDLEMAPSEVDESKYPPQATTEEEGTSEDEMVPDSEKIPSSFNSEDFLSVLPLPGVTRDGEKVDRESKDNQDSTKSEGNIREQGTEQGVNQGTEEVGTELAGLKGKYIETRQKTVGTRTINAKKLSHCRQVGKTVSVCQVNEMNHGQNFESEEIALDPFAIRMLEGYERGSSQDENMEGSQMSTSLLSNVDERRTRNMNSGQDENASKLGKKTTKLSRSKRNLDENTDRSNENVTKISENIAKPWDNTAKYGENIVKSGEIRHEKKTLGNLKTREKNTQRTDVEELIEIEKENLKNASLPSGNLPSTLGRPKRKPLQSGQPVLENIMSHTITDGKNAGTTDKLEVPQIQDSQKTKPTASKSLLAPESSVRLSRTKGNNAVINGKNPIEEGPESSFVFQGKKQTGEVLVIGKDSLEEDTGSSDEARNVLMSRTSKRKYHKINRPASSGSSSENSDSEPIVTNPRKRIHRAISSSSSNPGNASSDPSNKFPNSHQSGHKPEDPNLHDLDSEEMRDLNRLDLNVWEVFGHPDPDLVDHDNDHDRDSVVSIEEISSQQDQMQLDEPPPVTLSGMSDDEIPSTADVMRNVNLDLDIIKKSRQGTSVDNISTDGMSLNKSEPVAVEAVTTRGELSVASISVKSSMKSESPVSRTEAVTTAGGTTSLPTSQLPESQQTTSGAPTLSVDTRTLLTKVDRSLSRAEQLLDKDNDLFEDLSTPQDEMDQLEEKSNKTTTKNKGDGFEESDLDDPNSGDEGDTVSHSSAHSSQSEAVSTQRQQQVKNEVEQLKARVRELEAAMRKKEKVEEAELAKMVKVAEEVEEMESSELQKGEREELPPTCPIMDSDSETEEIFSSLPDISDSHLASVLDSREDDEIFRKPVGPAPRSSPKKQVLPARPSSPPLSPPPQLTPSPPLRLPVNQRPVRYQTSGPPRLVCTGLNSNEVTKVQQALNFGPKGSSLRKSWGSEVTHVVVKSVEERRAQRTLKYLFGVAAGCWVVDLAWAVKSLVAQKLQSEEEYEVLDCTGVDGPRRGRISSSRLFGECEFFLLPPFKDVSASQLKELVELCGGTVVDSLARFSKRNKMKLMIIETEGPYDNEDQTKEYKYVTLSHEWLLECIGMYSHICISSYLVGSPTQQHFTQSCLPLSLLKETQEL</sequence>
<feature type="compositionally biased region" description="Polar residues" evidence="14">
    <location>
        <begin position="1158"/>
        <end position="1168"/>
    </location>
</feature>
<feature type="compositionally biased region" description="Low complexity" evidence="14">
    <location>
        <begin position="1878"/>
        <end position="1893"/>
    </location>
</feature>
<feature type="region of interest" description="Disordered" evidence="14">
    <location>
        <begin position="634"/>
        <end position="734"/>
    </location>
</feature>
<feature type="domain" description="RING-type" evidence="15">
    <location>
        <begin position="21"/>
        <end position="61"/>
    </location>
</feature>
<dbReference type="PROSITE" id="PS50089">
    <property type="entry name" value="ZF_RING_2"/>
    <property type="match status" value="1"/>
</dbReference>
<evidence type="ECO:0000313" key="18">
    <source>
        <dbReference type="Proteomes" id="UP001292094"/>
    </source>
</evidence>
<keyword evidence="6" id="KW-0227">DNA damage</keyword>
<keyword evidence="10" id="KW-0539">Nucleus</keyword>
<dbReference type="PROSITE" id="PS00518">
    <property type="entry name" value="ZF_RING_1"/>
    <property type="match status" value="1"/>
</dbReference>
<feature type="compositionally biased region" description="Basic and acidic residues" evidence="14">
    <location>
        <begin position="887"/>
        <end position="901"/>
    </location>
</feature>
<feature type="compositionally biased region" description="Polar residues" evidence="14">
    <location>
        <begin position="1227"/>
        <end position="1240"/>
    </location>
</feature>
<evidence type="ECO:0000256" key="5">
    <source>
        <dbReference type="ARBA" id="ARBA00022737"/>
    </source>
</evidence>
<feature type="compositionally biased region" description="Polar residues" evidence="14">
    <location>
        <begin position="1755"/>
        <end position="1767"/>
    </location>
</feature>
<feature type="compositionally biased region" description="Low complexity" evidence="14">
    <location>
        <begin position="1205"/>
        <end position="1217"/>
    </location>
</feature>
<dbReference type="InterPro" id="IPR001357">
    <property type="entry name" value="BRCT_dom"/>
</dbReference>
<feature type="compositionally biased region" description="Basic and acidic residues" evidence="14">
    <location>
        <begin position="398"/>
        <end position="407"/>
    </location>
</feature>
<dbReference type="InterPro" id="IPR018957">
    <property type="entry name" value="Znf_C3HC4_RING-type"/>
</dbReference>
<feature type="domain" description="BRCT" evidence="16">
    <location>
        <begin position="2435"/>
        <end position="2530"/>
    </location>
</feature>
<feature type="compositionally biased region" description="Pro residues" evidence="14">
    <location>
        <begin position="2298"/>
        <end position="2316"/>
    </location>
</feature>
<feature type="region of interest" description="Disordered" evidence="14">
    <location>
        <begin position="1390"/>
        <end position="1502"/>
    </location>
</feature>
<protein>
    <recommendedName>
        <fullName evidence="12">RING-type E3 ubiquitin transferase BRCA1</fullName>
    </recommendedName>
</protein>
<dbReference type="SMART" id="SM00292">
    <property type="entry name" value="BRCT"/>
    <property type="match status" value="2"/>
</dbReference>
<feature type="compositionally biased region" description="Basic and acidic residues" evidence="14">
    <location>
        <begin position="908"/>
        <end position="917"/>
    </location>
</feature>
<evidence type="ECO:0000256" key="13">
    <source>
        <dbReference type="PROSITE-ProRule" id="PRU00175"/>
    </source>
</evidence>
<feature type="compositionally biased region" description="Acidic residues" evidence="14">
    <location>
        <begin position="113"/>
        <end position="124"/>
    </location>
</feature>
<dbReference type="PANTHER" id="PTHR13763">
    <property type="entry name" value="BREAST CANCER TYPE 1 SUSCEPTIBILITY PROTEIN BRCA1"/>
    <property type="match status" value="1"/>
</dbReference>
<feature type="compositionally biased region" description="Basic and acidic residues" evidence="14">
    <location>
        <begin position="822"/>
        <end position="835"/>
    </location>
</feature>
<feature type="region of interest" description="Disordered" evidence="14">
    <location>
        <begin position="809"/>
        <end position="854"/>
    </location>
</feature>
<proteinExistence type="predicted"/>
<dbReference type="GO" id="GO:0004842">
    <property type="term" value="F:ubiquitin-protein transferase activity"/>
    <property type="evidence" value="ECO:0007669"/>
    <property type="project" value="TreeGrafter"/>
</dbReference>
<evidence type="ECO:0000256" key="9">
    <source>
        <dbReference type="ARBA" id="ARBA00023204"/>
    </source>
</evidence>
<keyword evidence="4" id="KW-0479">Metal-binding</keyword>
<feature type="compositionally biased region" description="Polar residues" evidence="14">
    <location>
        <begin position="2056"/>
        <end position="2092"/>
    </location>
</feature>
<feature type="compositionally biased region" description="Polar residues" evidence="14">
    <location>
        <begin position="1585"/>
        <end position="1595"/>
    </location>
</feature>
<feature type="compositionally biased region" description="Low complexity" evidence="14">
    <location>
        <begin position="2044"/>
        <end position="2053"/>
    </location>
</feature>
<feature type="compositionally biased region" description="Basic and acidic residues" evidence="14">
    <location>
        <begin position="1628"/>
        <end position="1638"/>
    </location>
</feature>
<comment type="subcellular location">
    <subcellularLocation>
        <location evidence="2">Chromosome</location>
    </subcellularLocation>
    <subcellularLocation>
        <location evidence="1">Nucleus</location>
    </subcellularLocation>
</comment>
<feature type="region of interest" description="Disordered" evidence="14">
    <location>
        <begin position="1818"/>
        <end position="1913"/>
    </location>
</feature>
<dbReference type="PANTHER" id="PTHR13763:SF0">
    <property type="entry name" value="BREAST CANCER TYPE 1 SUSCEPTIBILITY PROTEIN"/>
    <property type="match status" value="1"/>
</dbReference>
<dbReference type="InterPro" id="IPR013083">
    <property type="entry name" value="Znf_RING/FYVE/PHD"/>
</dbReference>
<keyword evidence="9" id="KW-0234">DNA repair</keyword>
<evidence type="ECO:0000256" key="14">
    <source>
        <dbReference type="SAM" id="MobiDB-lite"/>
    </source>
</evidence>
<feature type="region of interest" description="Disordered" evidence="14">
    <location>
        <begin position="2218"/>
        <end position="2251"/>
    </location>
</feature>
<feature type="compositionally biased region" description="Polar residues" evidence="14">
    <location>
        <begin position="278"/>
        <end position="288"/>
    </location>
</feature>
<feature type="compositionally biased region" description="Basic and acidic residues" evidence="14">
    <location>
        <begin position="377"/>
        <end position="388"/>
    </location>
</feature>
<dbReference type="Pfam" id="PF16589">
    <property type="entry name" value="BRCT_2"/>
    <property type="match status" value="1"/>
</dbReference>
<feature type="region of interest" description="Disordered" evidence="14">
    <location>
        <begin position="1704"/>
        <end position="1725"/>
    </location>
</feature>
<feature type="compositionally biased region" description="Polar residues" evidence="14">
    <location>
        <begin position="1268"/>
        <end position="1280"/>
    </location>
</feature>
<feature type="compositionally biased region" description="Low complexity" evidence="14">
    <location>
        <begin position="232"/>
        <end position="246"/>
    </location>
</feature>
<organism evidence="17 18">
    <name type="scientific">Petrolisthes manimaculis</name>
    <dbReference type="NCBI Taxonomy" id="1843537"/>
    <lineage>
        <taxon>Eukaryota</taxon>
        <taxon>Metazoa</taxon>
        <taxon>Ecdysozoa</taxon>
        <taxon>Arthropoda</taxon>
        <taxon>Crustacea</taxon>
        <taxon>Multicrustacea</taxon>
        <taxon>Malacostraca</taxon>
        <taxon>Eumalacostraca</taxon>
        <taxon>Eucarida</taxon>
        <taxon>Decapoda</taxon>
        <taxon>Pleocyemata</taxon>
        <taxon>Anomura</taxon>
        <taxon>Galatheoidea</taxon>
        <taxon>Porcellanidae</taxon>
        <taxon>Petrolisthes</taxon>
    </lineage>
</organism>
<feature type="compositionally biased region" description="Basic and acidic residues" evidence="14">
    <location>
        <begin position="2227"/>
        <end position="2236"/>
    </location>
</feature>
<feature type="region of interest" description="Disordered" evidence="14">
    <location>
        <begin position="316"/>
        <end position="481"/>
    </location>
</feature>
<dbReference type="Gene3D" id="3.40.50.10190">
    <property type="entry name" value="BRCT domain"/>
    <property type="match status" value="2"/>
</dbReference>
<reference evidence="17" key="1">
    <citation type="submission" date="2023-11" db="EMBL/GenBank/DDBJ databases">
        <title>Genome assemblies of two species of porcelain crab, Petrolisthes cinctipes and Petrolisthes manimaculis (Anomura: Porcellanidae).</title>
        <authorList>
            <person name="Angst P."/>
        </authorList>
    </citation>
    <scope>NUCLEOTIDE SEQUENCE</scope>
    <source>
        <strain evidence="17">PB745_02</strain>
        <tissue evidence="17">Gill</tissue>
    </source>
</reference>
<evidence type="ECO:0000313" key="17">
    <source>
        <dbReference type="EMBL" id="KAK4296958.1"/>
    </source>
</evidence>
<feature type="compositionally biased region" description="Polar residues" evidence="14">
    <location>
        <begin position="447"/>
        <end position="460"/>
    </location>
</feature>
<keyword evidence="18" id="KW-1185">Reference proteome</keyword>
<feature type="compositionally biased region" description="Basic and acidic residues" evidence="14">
    <location>
        <begin position="1402"/>
        <end position="1411"/>
    </location>
</feature>
<dbReference type="GO" id="GO:0005694">
    <property type="term" value="C:chromosome"/>
    <property type="evidence" value="ECO:0007669"/>
    <property type="project" value="UniProtKB-SubCell"/>
</dbReference>
<dbReference type="EMBL" id="JAWZYT010003736">
    <property type="protein sequence ID" value="KAK4296958.1"/>
    <property type="molecule type" value="Genomic_DNA"/>
</dbReference>
<dbReference type="PROSITE" id="PS50172">
    <property type="entry name" value="BRCT"/>
    <property type="match status" value="2"/>
</dbReference>
<evidence type="ECO:0000256" key="6">
    <source>
        <dbReference type="ARBA" id="ARBA00022763"/>
    </source>
</evidence>